<organism evidence="2 3">
    <name type="scientific">Zingiber officinale</name>
    <name type="common">Ginger</name>
    <name type="synonym">Amomum zingiber</name>
    <dbReference type="NCBI Taxonomy" id="94328"/>
    <lineage>
        <taxon>Eukaryota</taxon>
        <taxon>Viridiplantae</taxon>
        <taxon>Streptophyta</taxon>
        <taxon>Embryophyta</taxon>
        <taxon>Tracheophyta</taxon>
        <taxon>Spermatophyta</taxon>
        <taxon>Magnoliopsida</taxon>
        <taxon>Liliopsida</taxon>
        <taxon>Zingiberales</taxon>
        <taxon>Zingiberaceae</taxon>
        <taxon>Zingiber</taxon>
    </lineage>
</organism>
<keyword evidence="3" id="KW-1185">Reference proteome</keyword>
<accession>A0A8J5C359</accession>
<dbReference type="PANTHER" id="PTHR33544:SF15">
    <property type="entry name" value="OS06G0256800 PROTEIN"/>
    <property type="match status" value="1"/>
</dbReference>
<sequence>MYGRGQRNAQSEAQSSRRARLLFGPACEAVGIFRRTDRTRQGNISILYPHALVHAVVCRQKAASWACWGSSAYRALMPHFTPRLSSSIKQLGLSEVFSDLRGLSIGVGGYMDRDTDFIPSSPSFSSLSSSDLDTESTSSFFPDRSTTLGTLMGVSFAATVSASRSARLPSRREHASGGAAARRPKPRAAERRRRRGRKGSWWRLCRDEMSGPTSLGEFLQVERRMAGGDVEDGHYVFGGGGASAAAEHVAVGGGPLFADGVVLPPAPPAVRQRRTESMGRLPALLIPGICSGGEG</sequence>
<evidence type="ECO:0000256" key="1">
    <source>
        <dbReference type="SAM" id="MobiDB-lite"/>
    </source>
</evidence>
<reference evidence="2 3" key="1">
    <citation type="submission" date="2020-08" db="EMBL/GenBank/DDBJ databases">
        <title>Plant Genome Project.</title>
        <authorList>
            <person name="Zhang R.-G."/>
        </authorList>
    </citation>
    <scope>NUCLEOTIDE SEQUENCE [LARGE SCALE GENOMIC DNA]</scope>
    <source>
        <tissue evidence="2">Rhizome</tissue>
    </source>
</reference>
<evidence type="ECO:0000313" key="3">
    <source>
        <dbReference type="Proteomes" id="UP000734854"/>
    </source>
</evidence>
<evidence type="ECO:0000313" key="2">
    <source>
        <dbReference type="EMBL" id="KAG6471463.1"/>
    </source>
</evidence>
<name>A0A8J5C359_ZINOF</name>
<dbReference type="PANTHER" id="PTHR33544">
    <property type="entry name" value="DUF4005 DOMAIN-CONTAINING PROTEIN-RELATED"/>
    <property type="match status" value="1"/>
</dbReference>
<gene>
    <name evidence="2" type="ORF">ZIOFF_068905</name>
</gene>
<comment type="caution">
    <text evidence="2">The sequence shown here is derived from an EMBL/GenBank/DDBJ whole genome shotgun (WGS) entry which is preliminary data.</text>
</comment>
<protein>
    <submittedName>
        <fullName evidence="2">Uncharacterized protein</fullName>
    </submittedName>
</protein>
<feature type="compositionally biased region" description="Basic residues" evidence="1">
    <location>
        <begin position="182"/>
        <end position="196"/>
    </location>
</feature>
<dbReference type="Proteomes" id="UP000734854">
    <property type="component" value="Unassembled WGS sequence"/>
</dbReference>
<feature type="region of interest" description="Disordered" evidence="1">
    <location>
        <begin position="165"/>
        <end position="196"/>
    </location>
</feature>
<dbReference type="AlphaFoldDB" id="A0A8J5C359"/>
<proteinExistence type="predicted"/>
<dbReference type="EMBL" id="JACMSC010000020">
    <property type="protein sequence ID" value="KAG6471463.1"/>
    <property type="molecule type" value="Genomic_DNA"/>
</dbReference>
<dbReference type="InterPro" id="IPR040344">
    <property type="entry name" value="At3g17950-like"/>
</dbReference>